<feature type="domain" description="Leucine-binding protein" evidence="4">
    <location>
        <begin position="41"/>
        <end position="381"/>
    </location>
</feature>
<sequence length="421" mass="44900">MSMFRRALPGAALVTSAMLVAGCGGSAVSGGGGDEAAADGPIRIGVVGPMSGGSALFGAEFPIGAELAVQWLEENGGTDREIELTTVDDQSDPEVAVAGVRELTDQGVHIFIGTVNSPVALALGPVMQQTDSVLLTTAAHAMEVNHENFNEHVFRVTDNPYMRQRAQAQLATEVAPDVDSWSLVGPDHAYGVSTMRSFMSGLNDFAPDATINDPILAPFGASDYRNAMSSVMSQQPEGVFSALYANDAVTAYQQAQAMGLWENTLLMDSANEFFVARAMKAQTPDHWTAFHWYHGAYDNEMSTFIAENYMEEHGVEPTGFVGEAFSAVLAVAAAAEAGGSTATDDLIENLEGLEWETPSGERLMRAEDHQTVKDVNFVRLRGCETCPEGFEVVETRTIDGTDIIEPATPGEAVDYGPETEI</sequence>
<dbReference type="PROSITE" id="PS51257">
    <property type="entry name" value="PROKAR_LIPOPROTEIN"/>
    <property type="match status" value="1"/>
</dbReference>
<proteinExistence type="inferred from homology"/>
<feature type="chain" id="PRO_5039012992" evidence="3">
    <location>
        <begin position="22"/>
        <end position="421"/>
    </location>
</feature>
<dbReference type="InterPro" id="IPR028081">
    <property type="entry name" value="Leu-bd"/>
</dbReference>
<dbReference type="CDD" id="cd06330">
    <property type="entry name" value="PBP1_As_SBP-like"/>
    <property type="match status" value="1"/>
</dbReference>
<comment type="similarity">
    <text evidence="1">Belongs to the leucine-binding protein family.</text>
</comment>
<name>A0A543PFG6_9ACTN</name>
<dbReference type="Pfam" id="PF13458">
    <property type="entry name" value="Peripla_BP_6"/>
    <property type="match status" value="1"/>
</dbReference>
<organism evidence="5 6">
    <name type="scientific">Blastococcus colisei</name>
    <dbReference type="NCBI Taxonomy" id="1564162"/>
    <lineage>
        <taxon>Bacteria</taxon>
        <taxon>Bacillati</taxon>
        <taxon>Actinomycetota</taxon>
        <taxon>Actinomycetes</taxon>
        <taxon>Geodermatophilales</taxon>
        <taxon>Geodermatophilaceae</taxon>
        <taxon>Blastococcus</taxon>
    </lineage>
</organism>
<keyword evidence="6" id="KW-1185">Reference proteome</keyword>
<dbReference type="EMBL" id="VFQE01000001">
    <property type="protein sequence ID" value="TQN42808.1"/>
    <property type="molecule type" value="Genomic_DNA"/>
</dbReference>
<keyword evidence="2 3" id="KW-0732">Signal</keyword>
<accession>A0A543PFG6</accession>
<evidence type="ECO:0000256" key="2">
    <source>
        <dbReference type="ARBA" id="ARBA00022729"/>
    </source>
</evidence>
<evidence type="ECO:0000256" key="1">
    <source>
        <dbReference type="ARBA" id="ARBA00010062"/>
    </source>
</evidence>
<gene>
    <name evidence="5" type="ORF">FHU33_2216</name>
</gene>
<dbReference type="InterPro" id="IPR028082">
    <property type="entry name" value="Peripla_BP_I"/>
</dbReference>
<dbReference type="PANTHER" id="PTHR30483">
    <property type="entry name" value="LEUCINE-SPECIFIC-BINDING PROTEIN"/>
    <property type="match status" value="1"/>
</dbReference>
<comment type="caution">
    <text evidence="5">The sequence shown here is derived from an EMBL/GenBank/DDBJ whole genome shotgun (WGS) entry which is preliminary data.</text>
</comment>
<reference evidence="5 6" key="1">
    <citation type="submission" date="2019-06" db="EMBL/GenBank/DDBJ databases">
        <title>Sequencing the genomes of 1000 actinobacteria strains.</title>
        <authorList>
            <person name="Klenk H.-P."/>
        </authorList>
    </citation>
    <scope>NUCLEOTIDE SEQUENCE [LARGE SCALE GENOMIC DNA]</scope>
    <source>
        <strain evidence="5 6">DSM 46837</strain>
    </source>
</reference>
<evidence type="ECO:0000256" key="3">
    <source>
        <dbReference type="SAM" id="SignalP"/>
    </source>
</evidence>
<dbReference type="PANTHER" id="PTHR30483:SF37">
    <property type="entry name" value="ABC TRANSPORTER SUBSTRATE-BINDING PROTEIN"/>
    <property type="match status" value="1"/>
</dbReference>
<dbReference type="Proteomes" id="UP000319865">
    <property type="component" value="Unassembled WGS sequence"/>
</dbReference>
<evidence type="ECO:0000313" key="5">
    <source>
        <dbReference type="EMBL" id="TQN42808.1"/>
    </source>
</evidence>
<dbReference type="Gene3D" id="3.40.50.2300">
    <property type="match status" value="2"/>
</dbReference>
<feature type="signal peptide" evidence="3">
    <location>
        <begin position="1"/>
        <end position="21"/>
    </location>
</feature>
<protein>
    <submittedName>
        <fullName evidence="5">Amino acid/amide ABC transporter substrate-binding protein (HAAT family)</fullName>
    </submittedName>
</protein>
<evidence type="ECO:0000259" key="4">
    <source>
        <dbReference type="Pfam" id="PF13458"/>
    </source>
</evidence>
<dbReference type="OrthoDB" id="9772589at2"/>
<dbReference type="AlphaFoldDB" id="A0A543PFG6"/>
<dbReference type="InterPro" id="IPR051010">
    <property type="entry name" value="BCAA_transport"/>
</dbReference>
<dbReference type="SUPFAM" id="SSF53822">
    <property type="entry name" value="Periplasmic binding protein-like I"/>
    <property type="match status" value="1"/>
</dbReference>
<evidence type="ECO:0000313" key="6">
    <source>
        <dbReference type="Proteomes" id="UP000319865"/>
    </source>
</evidence>